<dbReference type="PANTHER" id="PTHR28202:SF1">
    <property type="entry name" value="ASSEMBLY FACTOR CBP4"/>
    <property type="match status" value="1"/>
</dbReference>
<proteinExistence type="inferred from homology"/>
<dbReference type="EMBL" id="MCBS01023993">
    <property type="protein sequence ID" value="RKF74379.1"/>
    <property type="molecule type" value="Genomic_DNA"/>
</dbReference>
<reference evidence="13 14" key="1">
    <citation type="journal article" date="2018" name="BMC Genomics">
        <title>Comparative genome analyses reveal sequence features reflecting distinct modes of host-adaptation between dicot and monocot powdery mildew.</title>
        <authorList>
            <person name="Wu Y."/>
            <person name="Ma X."/>
            <person name="Pan Z."/>
            <person name="Kale S.D."/>
            <person name="Song Y."/>
            <person name="King H."/>
            <person name="Zhang Q."/>
            <person name="Presley C."/>
            <person name="Deng X."/>
            <person name="Wei C.I."/>
            <person name="Xiao S."/>
        </authorList>
    </citation>
    <scope>NUCLEOTIDE SEQUENCE [LARGE SCALE GENOMIC DNA]</scope>
    <source>
        <strain evidence="13">UMSG1</strain>
    </source>
</reference>
<keyword evidence="7 11" id="KW-0472">Membrane</keyword>
<evidence type="ECO:0000256" key="11">
    <source>
        <dbReference type="RuleBase" id="RU368005"/>
    </source>
</evidence>
<keyword evidence="5 11" id="KW-1133">Transmembrane helix</keyword>
<evidence type="ECO:0000256" key="8">
    <source>
        <dbReference type="ARBA" id="ARBA00023186"/>
    </source>
</evidence>
<evidence type="ECO:0000313" key="14">
    <source>
        <dbReference type="Proteomes" id="UP000285326"/>
    </source>
</evidence>
<feature type="transmembrane region" description="Helical" evidence="11">
    <location>
        <begin position="12"/>
        <end position="33"/>
    </location>
</feature>
<dbReference type="Proteomes" id="UP000285326">
    <property type="component" value="Unassembled WGS sequence"/>
</dbReference>
<evidence type="ECO:0000256" key="5">
    <source>
        <dbReference type="ARBA" id="ARBA00022989"/>
    </source>
</evidence>
<dbReference type="InterPro" id="IPR012420">
    <property type="entry name" value="Cbp4"/>
</dbReference>
<feature type="compositionally biased region" description="Basic and acidic residues" evidence="12">
    <location>
        <begin position="92"/>
        <end position="105"/>
    </location>
</feature>
<accession>A0A420IIK1</accession>
<comment type="function">
    <text evidence="9 11">Essential for the assembly of ubiquinol-cytochrome c reductase. It has a direct effect on the correct occurrence of the Rieske protein, core 4, core 5 and apocytochrome b.</text>
</comment>
<evidence type="ECO:0000256" key="6">
    <source>
        <dbReference type="ARBA" id="ARBA00023128"/>
    </source>
</evidence>
<evidence type="ECO:0000256" key="1">
    <source>
        <dbReference type="ARBA" id="ARBA00004434"/>
    </source>
</evidence>
<evidence type="ECO:0000313" key="13">
    <source>
        <dbReference type="EMBL" id="RKF74379.1"/>
    </source>
</evidence>
<evidence type="ECO:0000256" key="10">
    <source>
        <dbReference type="ARBA" id="ARBA00031521"/>
    </source>
</evidence>
<keyword evidence="8 11" id="KW-0143">Chaperone</keyword>
<dbReference type="GO" id="GO:0005743">
    <property type="term" value="C:mitochondrial inner membrane"/>
    <property type="evidence" value="ECO:0007669"/>
    <property type="project" value="UniProtKB-SubCell"/>
</dbReference>
<evidence type="ECO:0000256" key="12">
    <source>
        <dbReference type="SAM" id="MobiDB-lite"/>
    </source>
</evidence>
<evidence type="ECO:0000256" key="3">
    <source>
        <dbReference type="ARBA" id="ARBA00022692"/>
    </source>
</evidence>
<keyword evidence="4 11" id="KW-0999">Mitochondrion inner membrane</keyword>
<evidence type="ECO:0000256" key="4">
    <source>
        <dbReference type="ARBA" id="ARBA00022792"/>
    </source>
</evidence>
<name>A0A420IIK1_9PEZI</name>
<gene>
    <name evidence="13" type="ORF">GcM1_239007</name>
</gene>
<keyword evidence="3 11" id="KW-0812">Transmembrane</keyword>
<evidence type="ECO:0000256" key="7">
    <source>
        <dbReference type="ARBA" id="ARBA00023136"/>
    </source>
</evidence>
<dbReference type="GO" id="GO:0034551">
    <property type="term" value="P:mitochondrial respiratory chain complex III assembly"/>
    <property type="evidence" value="ECO:0007669"/>
    <property type="project" value="TreeGrafter"/>
</dbReference>
<dbReference type="Pfam" id="PF07960">
    <property type="entry name" value="CBP4"/>
    <property type="match status" value="1"/>
</dbReference>
<feature type="region of interest" description="Disordered" evidence="12">
    <location>
        <begin position="92"/>
        <end position="114"/>
    </location>
</feature>
<evidence type="ECO:0000256" key="9">
    <source>
        <dbReference type="ARBA" id="ARBA00025413"/>
    </source>
</evidence>
<dbReference type="AlphaFoldDB" id="A0A420IIK1"/>
<organism evidence="13 14">
    <name type="scientific">Golovinomyces cichoracearum</name>
    <dbReference type="NCBI Taxonomy" id="62708"/>
    <lineage>
        <taxon>Eukaryota</taxon>
        <taxon>Fungi</taxon>
        <taxon>Dikarya</taxon>
        <taxon>Ascomycota</taxon>
        <taxon>Pezizomycotina</taxon>
        <taxon>Leotiomycetes</taxon>
        <taxon>Erysiphales</taxon>
        <taxon>Erysiphaceae</taxon>
        <taxon>Golovinomyces</taxon>
    </lineage>
</organism>
<dbReference type="PANTHER" id="PTHR28202">
    <property type="entry name" value="ASSEMBLY FACTOR CBP4"/>
    <property type="match status" value="1"/>
</dbReference>
<protein>
    <recommendedName>
        <fullName evidence="10 11">Cytochrome b mRNA-processing protein 4</fullName>
    </recommendedName>
</protein>
<keyword evidence="6 11" id="KW-0496">Mitochondrion</keyword>
<comment type="similarity">
    <text evidence="2 11">Belongs to the CBP4 family.</text>
</comment>
<comment type="caution">
    <text evidence="13">The sequence shown here is derived from an EMBL/GenBank/DDBJ whole genome shotgun (WGS) entry which is preliminary data.</text>
</comment>
<comment type="subcellular location">
    <subcellularLocation>
        <location evidence="1 11">Mitochondrion inner membrane</location>
        <topology evidence="1 11">Single-pass membrane protein</topology>
    </subcellularLocation>
</comment>
<sequence>MPLKKPTNWKMIGKMVAVGLGCCIGGPALVIYVTPTPEELFSRYNPDLQKRSLANRKKKQEEFDHFAMRLREYSKNDKPIWLVAADAEKKEKEMKMEQMRRRNEKQDEDNLSSS</sequence>
<evidence type="ECO:0000256" key="2">
    <source>
        <dbReference type="ARBA" id="ARBA00006780"/>
    </source>
</evidence>